<keyword evidence="2" id="KW-0732">Signal</keyword>
<dbReference type="SMART" id="SM00409">
    <property type="entry name" value="IG"/>
    <property type="match status" value="2"/>
</dbReference>
<reference evidence="4 5" key="1">
    <citation type="submission" date="2020-04" db="EMBL/GenBank/DDBJ databases">
        <title>Chromosome-level genome assembly of a cyprinid fish Onychostoma macrolepis by integration of Nanopore Sequencing, Bionano and Hi-C technology.</title>
        <authorList>
            <person name="Wang D."/>
        </authorList>
    </citation>
    <scope>NUCLEOTIDE SEQUENCE [LARGE SCALE GENOMIC DNA]</scope>
    <source>
        <strain evidence="4">SWU-2019</strain>
        <tissue evidence="4">Muscle</tissue>
    </source>
</reference>
<sequence length="498" mass="56132">MGIRLKLLLLGFVSYSGTTTVSVSGEKRGNVTLSCESEAREISDIILSSRSEIIPVCPTEECSGRVFKQGNCDVVFKNLSFSDAGKYFMRVYYNNDQAELERQIRTYQLHIQDEVSVKTGEELKLDVLLSNADKVQHQSRRSTEWMKVWSRTDGEIPKLQEDLRNLNKNINRELTKDHVNEAKGVLSLIQSVQLDTDKKTVMYNHPVFFLLIFSFIRWLIISLLFISPGASSLTVEGRKGGNITLPCSLTNREDLTTVLTFGPIKAYGAHQDKWYKDRVHKTGSCNLILQDLKTTDAGKYVSQVFANGQLLNIYTYDVHLKVTLTGQKGEELMFELPREAESVEQITDTNSKEVWRRGEGVPTDWLSTESFSSSDTGTYRVLNSTGGILVTVTVTESSTGLMDRMDHTHEDEPHDRERVHVCVGIGFGVLVALIVFVVIMNHRCRNRNEERNSYQEVQLKETVQGPRSPNNSSGCLVCLQCQQICRGSCQHIIPDSVS</sequence>
<proteinExistence type="predicted"/>
<evidence type="ECO:0000256" key="1">
    <source>
        <dbReference type="SAM" id="Phobius"/>
    </source>
</evidence>
<feature type="transmembrane region" description="Helical" evidence="1">
    <location>
        <begin position="419"/>
        <end position="440"/>
    </location>
</feature>
<dbReference type="InterPro" id="IPR013783">
    <property type="entry name" value="Ig-like_fold"/>
</dbReference>
<feature type="signal peptide" evidence="2">
    <location>
        <begin position="1"/>
        <end position="18"/>
    </location>
</feature>
<keyword evidence="1" id="KW-0472">Membrane</keyword>
<dbReference type="PANTHER" id="PTHR11422">
    <property type="entry name" value="T-CELL SURFACE GLYCOPROTEIN CD4"/>
    <property type="match status" value="1"/>
</dbReference>
<dbReference type="Proteomes" id="UP000579812">
    <property type="component" value="Unassembled WGS sequence"/>
</dbReference>
<keyword evidence="1" id="KW-1133">Transmembrane helix</keyword>
<feature type="domain" description="Immunoglobulin" evidence="3">
    <location>
        <begin position="20"/>
        <end position="112"/>
    </location>
</feature>
<gene>
    <name evidence="4" type="ORF">G5714_019196</name>
</gene>
<evidence type="ECO:0000259" key="3">
    <source>
        <dbReference type="SMART" id="SM00409"/>
    </source>
</evidence>
<dbReference type="SUPFAM" id="SSF48726">
    <property type="entry name" value="Immunoglobulin"/>
    <property type="match status" value="1"/>
</dbReference>
<organism evidence="4 5">
    <name type="scientific">Onychostoma macrolepis</name>
    <dbReference type="NCBI Taxonomy" id="369639"/>
    <lineage>
        <taxon>Eukaryota</taxon>
        <taxon>Metazoa</taxon>
        <taxon>Chordata</taxon>
        <taxon>Craniata</taxon>
        <taxon>Vertebrata</taxon>
        <taxon>Euteleostomi</taxon>
        <taxon>Actinopterygii</taxon>
        <taxon>Neopterygii</taxon>
        <taxon>Teleostei</taxon>
        <taxon>Ostariophysi</taxon>
        <taxon>Cypriniformes</taxon>
        <taxon>Cyprinidae</taxon>
        <taxon>Acrossocheilinae</taxon>
        <taxon>Onychostoma</taxon>
    </lineage>
</organism>
<dbReference type="PANTHER" id="PTHR11422:SF10">
    <property type="entry name" value="IG-LIKE DOMAIN-CONTAINING PROTEIN"/>
    <property type="match status" value="1"/>
</dbReference>
<feature type="transmembrane region" description="Helical" evidence="1">
    <location>
        <begin position="207"/>
        <end position="226"/>
    </location>
</feature>
<evidence type="ECO:0000313" key="5">
    <source>
        <dbReference type="Proteomes" id="UP000579812"/>
    </source>
</evidence>
<evidence type="ECO:0000313" key="4">
    <source>
        <dbReference type="EMBL" id="KAF4101000.1"/>
    </source>
</evidence>
<dbReference type="InterPro" id="IPR036179">
    <property type="entry name" value="Ig-like_dom_sf"/>
</dbReference>
<comment type="caution">
    <text evidence="4">The sequence shown here is derived from an EMBL/GenBank/DDBJ whole genome shotgun (WGS) entry which is preliminary data.</text>
</comment>
<name>A0A7J6C1C6_9TELE</name>
<protein>
    <recommendedName>
        <fullName evidence="3">Immunoglobulin domain-containing protein</fullName>
    </recommendedName>
</protein>
<evidence type="ECO:0000256" key="2">
    <source>
        <dbReference type="SAM" id="SignalP"/>
    </source>
</evidence>
<feature type="chain" id="PRO_5029852270" description="Immunoglobulin domain-containing protein" evidence="2">
    <location>
        <begin position="19"/>
        <end position="498"/>
    </location>
</feature>
<dbReference type="InterPro" id="IPR003599">
    <property type="entry name" value="Ig_sub"/>
</dbReference>
<keyword evidence="1" id="KW-0812">Transmembrane</keyword>
<dbReference type="EMBL" id="JAAMOB010000019">
    <property type="protein sequence ID" value="KAF4101000.1"/>
    <property type="molecule type" value="Genomic_DNA"/>
</dbReference>
<accession>A0A7J6C1C6</accession>
<keyword evidence="5" id="KW-1185">Reference proteome</keyword>
<dbReference type="Gene3D" id="2.60.40.10">
    <property type="entry name" value="Immunoglobulins"/>
    <property type="match status" value="2"/>
</dbReference>
<dbReference type="AlphaFoldDB" id="A0A7J6C1C6"/>
<feature type="domain" description="Immunoglobulin" evidence="3">
    <location>
        <begin position="232"/>
        <end position="323"/>
    </location>
</feature>